<proteinExistence type="predicted"/>
<sequence>MYERPDVPKDSPNRNKVAVIVLLAVAVALVGLVMGLWRLANANSALGSSDVGQALSSASSSLGDAQALAEASGATVTGDEVETVLFVVLDGSDSSSCGATFLAAIDSTQGSAKLIFLPRDALLTSADGLTSVADTYAAGGLRGLAESLASAAAVPVSHAITMTQDGWNAFLDTAQQGSSALKSNATRLVGGIVSSDLDATGLLDIAQRAVSLGVGSSDIVDAPVTEDYLLDAAGLARLVGVLA</sequence>
<reference evidence="3" key="1">
    <citation type="submission" date="2018-11" db="EMBL/GenBank/DDBJ databases">
        <title>Comparative genomics of Parolsenella catena and Libanicoccus massiliensis: Reclassification of Libanicoccus massiliensis as Parolsenella massiliensis comb. nov.</title>
        <authorList>
            <person name="Sakamoto M."/>
            <person name="Ikeyama N."/>
            <person name="Murakami T."/>
            <person name="Mori H."/>
            <person name="Yuki M."/>
            <person name="Ohkuma M."/>
        </authorList>
    </citation>
    <scope>NUCLEOTIDE SEQUENCE [LARGE SCALE GENOMIC DNA]</scope>
    <source>
        <strain evidence="3">JCM 31932</strain>
    </source>
</reference>
<gene>
    <name evidence="2" type="ORF">Pcatena_02310</name>
</gene>
<dbReference type="Proteomes" id="UP000273154">
    <property type="component" value="Chromosome"/>
</dbReference>
<evidence type="ECO:0008006" key="4">
    <source>
        <dbReference type="Google" id="ProtNLM"/>
    </source>
</evidence>
<keyword evidence="1" id="KW-1133">Transmembrane helix</keyword>
<evidence type="ECO:0000256" key="1">
    <source>
        <dbReference type="SAM" id="Phobius"/>
    </source>
</evidence>
<name>A0A3G9K6I8_9ACTN</name>
<keyword evidence="3" id="KW-1185">Reference proteome</keyword>
<evidence type="ECO:0000313" key="3">
    <source>
        <dbReference type="Proteomes" id="UP000273154"/>
    </source>
</evidence>
<dbReference type="AlphaFoldDB" id="A0A3G9K6I8"/>
<organism evidence="2 3">
    <name type="scientific">Parolsenella catena</name>
    <dbReference type="NCBI Taxonomy" id="2003188"/>
    <lineage>
        <taxon>Bacteria</taxon>
        <taxon>Bacillati</taxon>
        <taxon>Actinomycetota</taxon>
        <taxon>Coriobacteriia</taxon>
        <taxon>Coriobacteriales</taxon>
        <taxon>Atopobiaceae</taxon>
        <taxon>Parolsenella</taxon>
    </lineage>
</organism>
<keyword evidence="1" id="KW-0812">Transmembrane</keyword>
<evidence type="ECO:0000313" key="2">
    <source>
        <dbReference type="EMBL" id="BBH49644.1"/>
    </source>
</evidence>
<dbReference type="RefSeq" id="WP_172596333.1">
    <property type="nucleotide sequence ID" value="NZ_AP019367.1"/>
</dbReference>
<dbReference type="KEGG" id="pcat:Pcatena_02310"/>
<feature type="transmembrane region" description="Helical" evidence="1">
    <location>
        <begin position="17"/>
        <end position="37"/>
    </location>
</feature>
<accession>A0A3G9K6I8</accession>
<keyword evidence="1" id="KW-0472">Membrane</keyword>
<dbReference type="GeneID" id="88848380"/>
<dbReference type="EMBL" id="AP019367">
    <property type="protein sequence ID" value="BBH49644.1"/>
    <property type="molecule type" value="Genomic_DNA"/>
</dbReference>
<protein>
    <recommendedName>
        <fullName evidence="4">Cell envelope-related transcriptional attenuator domain-containing protein</fullName>
    </recommendedName>
</protein>